<evidence type="ECO:0000256" key="2">
    <source>
        <dbReference type="ARBA" id="ARBA00003015"/>
    </source>
</evidence>
<dbReference type="Gene3D" id="3.40.50.150">
    <property type="entry name" value="Vaccinia Virus protein VP39"/>
    <property type="match status" value="1"/>
</dbReference>
<dbReference type="GO" id="GO:0008176">
    <property type="term" value="F:tRNA (guanine(46)-N7)-methyltransferase activity"/>
    <property type="evidence" value="ECO:0007669"/>
    <property type="project" value="UniProtKB-EC"/>
</dbReference>
<comment type="catalytic activity">
    <reaction evidence="1">
        <text>guanosine(46) in tRNA + S-adenosyl-L-methionine = N(7)-methylguanosine(46) in tRNA + S-adenosyl-L-homocysteine</text>
        <dbReference type="Rhea" id="RHEA:42708"/>
        <dbReference type="Rhea" id="RHEA-COMP:10188"/>
        <dbReference type="Rhea" id="RHEA-COMP:10189"/>
        <dbReference type="ChEBI" id="CHEBI:57856"/>
        <dbReference type="ChEBI" id="CHEBI:59789"/>
        <dbReference type="ChEBI" id="CHEBI:74269"/>
        <dbReference type="ChEBI" id="CHEBI:74480"/>
        <dbReference type="EC" id="2.1.1.33"/>
    </reaction>
</comment>
<dbReference type="PANTHER" id="PTHR23417:SF14">
    <property type="entry name" value="PENTACOTRIPEPTIDE-REPEAT REGION OF PRORP DOMAIN-CONTAINING PROTEIN"/>
    <property type="match status" value="1"/>
</dbReference>
<dbReference type="AlphaFoldDB" id="Q4JMZ1"/>
<sequence>MFPKHNIVGIESYKPGVKNLLNKGIYVHYGDALEVIEKISNNTISQIYMLFPDPWQKKKHRKRRLFNEYTFRAIRSIIKKHGLFHFSTDNINYALEARKVISKVISKNITFSKNRGYRPITKFEKKSIVKKNFVFDLIYIKQ</sequence>
<comment type="function">
    <text evidence="2">Catalyzes the formation of N(7)-methylguanine at position 46 (m7G46) in tRNA.</text>
</comment>
<dbReference type="GO" id="GO:0043527">
    <property type="term" value="C:tRNA methyltransferase complex"/>
    <property type="evidence" value="ECO:0007669"/>
    <property type="project" value="TreeGrafter"/>
</dbReference>
<dbReference type="InterPro" id="IPR003358">
    <property type="entry name" value="tRNA_(Gua-N-7)_MeTrfase_Trmb"/>
</dbReference>
<dbReference type="EC" id="2.1.1.33" evidence="3"/>
<dbReference type="PROSITE" id="PS51625">
    <property type="entry name" value="SAM_MT_TRMB"/>
    <property type="match status" value="1"/>
</dbReference>
<dbReference type="PANTHER" id="PTHR23417">
    <property type="entry name" value="3-DEOXY-D-MANNO-OCTULOSONIC-ACID TRANSFERASE/TRNA GUANINE-N 7 - -METHYLTRANSFERASE"/>
    <property type="match status" value="1"/>
</dbReference>
<evidence type="ECO:0000256" key="4">
    <source>
        <dbReference type="ARBA" id="ARBA00022603"/>
    </source>
</evidence>
<keyword evidence="5" id="KW-0808">Transferase</keyword>
<organism evidence="8">
    <name type="scientific">uncultured bacterium BAC13K9BAC</name>
    <dbReference type="NCBI Taxonomy" id="332979"/>
    <lineage>
        <taxon>Bacteria</taxon>
        <taxon>environmental samples</taxon>
    </lineage>
</organism>
<evidence type="ECO:0000256" key="5">
    <source>
        <dbReference type="ARBA" id="ARBA00022679"/>
    </source>
</evidence>
<evidence type="ECO:0000256" key="3">
    <source>
        <dbReference type="ARBA" id="ARBA00011977"/>
    </source>
</evidence>
<dbReference type="Pfam" id="PF02390">
    <property type="entry name" value="Methyltransf_4"/>
    <property type="match status" value="1"/>
</dbReference>
<evidence type="ECO:0000256" key="6">
    <source>
        <dbReference type="ARBA" id="ARBA00022691"/>
    </source>
</evidence>
<dbReference type="SUPFAM" id="SSF53335">
    <property type="entry name" value="S-adenosyl-L-methionine-dependent methyltransferases"/>
    <property type="match status" value="1"/>
</dbReference>
<keyword evidence="7" id="KW-0819">tRNA processing</keyword>
<evidence type="ECO:0000313" key="8">
    <source>
        <dbReference type="EMBL" id="AAY90007.1"/>
    </source>
</evidence>
<proteinExistence type="predicted"/>
<dbReference type="InterPro" id="IPR029063">
    <property type="entry name" value="SAM-dependent_MTases_sf"/>
</dbReference>
<evidence type="ECO:0000256" key="7">
    <source>
        <dbReference type="ARBA" id="ARBA00022694"/>
    </source>
</evidence>
<evidence type="ECO:0000256" key="1">
    <source>
        <dbReference type="ARBA" id="ARBA00000142"/>
    </source>
</evidence>
<keyword evidence="4" id="KW-0489">Methyltransferase</keyword>
<name>Q4JMZ1_9BACT</name>
<dbReference type="EMBL" id="DQ068067">
    <property type="protein sequence ID" value="AAY90007.1"/>
    <property type="molecule type" value="Genomic_DNA"/>
</dbReference>
<reference evidence="8" key="1">
    <citation type="journal article" date="2005" name="PLoS Biol.">
        <title>New insights into metabolic properties of marine bacteria encoding proteorhodopsins.</title>
        <authorList>
            <person name="Sabehi G."/>
            <person name="Loy A."/>
            <person name="Jung K.H."/>
            <person name="Partha R."/>
            <person name="Spudich J.L."/>
            <person name="Isaacson T."/>
            <person name="Hirschberg J."/>
            <person name="Wagner M."/>
            <person name="Beja O."/>
        </authorList>
    </citation>
    <scope>NUCLEOTIDE SEQUENCE</scope>
</reference>
<protein>
    <recommendedName>
        <fullName evidence="3">tRNA (guanine(46)-N(7))-methyltransferase</fullName>
        <ecNumber evidence="3">2.1.1.33</ecNumber>
    </recommendedName>
</protein>
<keyword evidence="6" id="KW-0949">S-adenosyl-L-methionine</keyword>
<accession>Q4JMZ1</accession>